<reference evidence="2 3" key="1">
    <citation type="submission" date="2024-11" db="EMBL/GenBank/DDBJ databases">
        <title>Chromosome-level genome assembly of the freshwater bivalve Anodonta woodiana.</title>
        <authorList>
            <person name="Chen X."/>
        </authorList>
    </citation>
    <scope>NUCLEOTIDE SEQUENCE [LARGE SCALE GENOMIC DNA]</scope>
    <source>
        <strain evidence="2">MN2024</strain>
        <tissue evidence="2">Gills</tissue>
    </source>
</reference>
<gene>
    <name evidence="2" type="ORF">ACJMK2_002566</name>
</gene>
<dbReference type="Pfam" id="PF00059">
    <property type="entry name" value="Lectin_C"/>
    <property type="match status" value="2"/>
</dbReference>
<organism evidence="2 3">
    <name type="scientific">Sinanodonta woodiana</name>
    <name type="common">Chinese pond mussel</name>
    <name type="synonym">Anodonta woodiana</name>
    <dbReference type="NCBI Taxonomy" id="1069815"/>
    <lineage>
        <taxon>Eukaryota</taxon>
        <taxon>Metazoa</taxon>
        <taxon>Spiralia</taxon>
        <taxon>Lophotrochozoa</taxon>
        <taxon>Mollusca</taxon>
        <taxon>Bivalvia</taxon>
        <taxon>Autobranchia</taxon>
        <taxon>Heteroconchia</taxon>
        <taxon>Palaeoheterodonta</taxon>
        <taxon>Unionida</taxon>
        <taxon>Unionoidea</taxon>
        <taxon>Unionidae</taxon>
        <taxon>Unioninae</taxon>
        <taxon>Sinanodonta</taxon>
    </lineage>
</organism>
<feature type="domain" description="C-type lectin" evidence="1">
    <location>
        <begin position="41"/>
        <end position="109"/>
    </location>
</feature>
<proteinExistence type="predicted"/>
<dbReference type="Gene3D" id="3.10.100.10">
    <property type="entry name" value="Mannose-Binding Protein A, subunit A"/>
    <property type="match status" value="3"/>
</dbReference>
<name>A0ABD3XXF3_SINWO</name>
<dbReference type="SMART" id="SM00034">
    <property type="entry name" value="CLECT"/>
    <property type="match status" value="2"/>
</dbReference>
<dbReference type="InterPro" id="IPR050111">
    <property type="entry name" value="C-type_lectin/snaclec_domain"/>
</dbReference>
<keyword evidence="3" id="KW-1185">Reference proteome</keyword>
<dbReference type="EMBL" id="JBJQND010000001">
    <property type="protein sequence ID" value="KAL3890280.1"/>
    <property type="molecule type" value="Genomic_DNA"/>
</dbReference>
<dbReference type="AlphaFoldDB" id="A0ABD3XXF3"/>
<dbReference type="InterPro" id="IPR016187">
    <property type="entry name" value="CTDL_fold"/>
</dbReference>
<sequence length="468" mass="51980">MRTITMMEKKRLSLQCVCTTYVNNASVTGHTVSGSNDVHHWLDGSDVLAENEWRWMGQDGGSKPITYTKWNPGQPDNADSAEHFLELSNSWHGAFNDMRGDARRGFVCEARRNFKPSYSNIKLCPTIYVLIYCTLGLSANCPEGFENHGNRCYKILDVSASWAEAKVYCSVIGGDLAAIADANEHAIIAGIIQRVHGLTDVRHWVDGSDILAQNEWRWMGQHGGSQPMTYTKWDPGQPDNAGGSEHFLQLVNRAHGTYNDVPGDIRHGFILCGVHDTFYHRRAGDHSRTMSRIPGLCILIFLADCKDDVIHFYTVGLSATCPEGFERHGSRCYKVLDIPSSWAEAKVYCSVIGGDLADIADANEHAVIKGIIERIHGPTKDVHHWIDGSDILVENDWRWMGRDGGSTPMTYTNWYPGQPDNTGDTEHCLELMNSFSGNHGQYNDYPCDSRHGLICEASAEGGGQEIVG</sequence>
<dbReference type="Proteomes" id="UP001634394">
    <property type="component" value="Unassembled WGS sequence"/>
</dbReference>
<dbReference type="PROSITE" id="PS50041">
    <property type="entry name" value="C_TYPE_LECTIN_2"/>
    <property type="match status" value="3"/>
</dbReference>
<accession>A0ABD3XXF3</accession>
<dbReference type="PANTHER" id="PTHR22803">
    <property type="entry name" value="MANNOSE, PHOSPHOLIPASE, LECTIN RECEPTOR RELATED"/>
    <property type="match status" value="1"/>
</dbReference>
<dbReference type="InterPro" id="IPR001304">
    <property type="entry name" value="C-type_lectin-like"/>
</dbReference>
<dbReference type="CDD" id="cd00037">
    <property type="entry name" value="CLECT"/>
    <property type="match status" value="3"/>
</dbReference>
<dbReference type="InterPro" id="IPR016186">
    <property type="entry name" value="C-type_lectin-like/link_sf"/>
</dbReference>
<evidence type="ECO:0000313" key="3">
    <source>
        <dbReference type="Proteomes" id="UP001634394"/>
    </source>
</evidence>
<evidence type="ECO:0000259" key="1">
    <source>
        <dbReference type="PROSITE" id="PS50041"/>
    </source>
</evidence>
<comment type="caution">
    <text evidence="2">The sequence shown here is derived from an EMBL/GenBank/DDBJ whole genome shotgun (WGS) entry which is preliminary data.</text>
</comment>
<evidence type="ECO:0000313" key="2">
    <source>
        <dbReference type="EMBL" id="KAL3890280.1"/>
    </source>
</evidence>
<feature type="domain" description="C-type lectin" evidence="1">
    <location>
        <begin position="148"/>
        <end position="270"/>
    </location>
</feature>
<protein>
    <recommendedName>
        <fullName evidence="1">C-type lectin domain-containing protein</fullName>
    </recommendedName>
</protein>
<feature type="domain" description="C-type lectin" evidence="1">
    <location>
        <begin position="328"/>
        <end position="456"/>
    </location>
</feature>
<dbReference type="SUPFAM" id="SSF56436">
    <property type="entry name" value="C-type lectin-like"/>
    <property type="match status" value="3"/>
</dbReference>